<name>A0ABZ1C5M2_9BACT</name>
<proteinExistence type="predicted"/>
<evidence type="ECO:0000256" key="2">
    <source>
        <dbReference type="SAM" id="Phobius"/>
    </source>
</evidence>
<keyword evidence="2" id="KW-0472">Membrane</keyword>
<organism evidence="3 4">
    <name type="scientific">Actomonas aquatica</name>
    <dbReference type="NCBI Taxonomy" id="2866162"/>
    <lineage>
        <taxon>Bacteria</taxon>
        <taxon>Pseudomonadati</taxon>
        <taxon>Verrucomicrobiota</taxon>
        <taxon>Opitutia</taxon>
        <taxon>Opitutales</taxon>
        <taxon>Opitutaceae</taxon>
        <taxon>Actomonas</taxon>
    </lineage>
</organism>
<reference evidence="3 4" key="1">
    <citation type="submission" date="2021-08" db="EMBL/GenBank/DDBJ databases">
        <authorList>
            <person name="Zhang D."/>
            <person name="Zhang A."/>
            <person name="Wang L."/>
        </authorList>
    </citation>
    <scope>NUCLEOTIDE SEQUENCE [LARGE SCALE GENOMIC DNA]</scope>
    <source>
        <strain evidence="3 4">WL0086</strain>
    </source>
</reference>
<keyword evidence="4" id="KW-1185">Reference proteome</keyword>
<dbReference type="RefSeq" id="WP_221030539.1">
    <property type="nucleotide sequence ID" value="NZ_CP139781.1"/>
</dbReference>
<evidence type="ECO:0000313" key="4">
    <source>
        <dbReference type="Proteomes" id="UP000738431"/>
    </source>
</evidence>
<feature type="region of interest" description="Disordered" evidence="1">
    <location>
        <begin position="1"/>
        <end position="23"/>
    </location>
</feature>
<dbReference type="InterPro" id="IPR011990">
    <property type="entry name" value="TPR-like_helical_dom_sf"/>
</dbReference>
<dbReference type="SMART" id="SM00028">
    <property type="entry name" value="TPR"/>
    <property type="match status" value="3"/>
</dbReference>
<feature type="transmembrane region" description="Helical" evidence="2">
    <location>
        <begin position="33"/>
        <end position="53"/>
    </location>
</feature>
<protein>
    <recommendedName>
        <fullName evidence="5">Tetratricopeptide repeat protein</fullName>
    </recommendedName>
</protein>
<dbReference type="InterPro" id="IPR019734">
    <property type="entry name" value="TPR_rpt"/>
</dbReference>
<keyword evidence="2" id="KW-0812">Transmembrane</keyword>
<reference evidence="3 4" key="2">
    <citation type="submission" date="2023-12" db="EMBL/GenBank/DDBJ databases">
        <title>Description of an unclassified Opitutus bacterium of Verrucomicrobiota.</title>
        <authorList>
            <person name="Zhang D.-F."/>
        </authorList>
    </citation>
    <scope>NUCLEOTIDE SEQUENCE [LARGE SCALE GENOMIC DNA]</scope>
    <source>
        <strain evidence="3 4">WL0086</strain>
    </source>
</reference>
<gene>
    <name evidence="3" type="ORF">K1X11_017960</name>
</gene>
<dbReference type="SUPFAM" id="SSF48452">
    <property type="entry name" value="TPR-like"/>
    <property type="match status" value="2"/>
</dbReference>
<keyword evidence="2" id="KW-1133">Transmembrane helix</keyword>
<dbReference type="Proteomes" id="UP000738431">
    <property type="component" value="Chromosome"/>
</dbReference>
<accession>A0ABZ1C5M2</accession>
<evidence type="ECO:0000313" key="3">
    <source>
        <dbReference type="EMBL" id="WRQ86702.1"/>
    </source>
</evidence>
<evidence type="ECO:0000256" key="1">
    <source>
        <dbReference type="SAM" id="MobiDB-lite"/>
    </source>
</evidence>
<feature type="compositionally biased region" description="Basic and acidic residues" evidence="1">
    <location>
        <begin position="1"/>
        <end position="12"/>
    </location>
</feature>
<sequence>MSDKPNPKHRVIDWNPAAHQGAAQADTSGRTKLFAAIAVIAVLVAAAAVFYSVRQNQQPLNPDGTAIAEVEREPAYISRGRAELAYESAKENLAGVRRLPANHPNLVQEITLIEKAFTSAESLIQDERYAEASTALEAVISQMEAFTETVEMQKNANKRYDDLYSRLRTAERVKQFDPTAYDQAYAAIGEGRLLLEQGSFRAAWGAFDRAESTLEDFETRKSTFVADSIRAGQKALTDGDRAAADSSFRAALTYDSANETALRGLDRAETIEQVHALLTQAATAEEVADFDTAIAAYEEAFELDQYSTVAQQGAARAKADQKEAQFNGFVAAAEAAAEDEKWDEVITHYEEALEVYPKREDITEALENARVQHHDAQVFDTLAEAYDLERDYNWDAAREAYERLLDLEPDHEEAIEGLIRVGKTVRAKLEYEKLIELTQQLVDIADFQAAIRRFNEAMASKPGYMEITPDVQRIRETLETNSKPVSLTFLSDNRTWVSITNFRMLGKIREETVALPPGDYEVVGRRKNYRDVVLTLRVRPQMSTNQVSVVCNVRADS</sequence>
<dbReference type="Gene3D" id="1.25.40.10">
    <property type="entry name" value="Tetratricopeptide repeat domain"/>
    <property type="match status" value="1"/>
</dbReference>
<evidence type="ECO:0008006" key="5">
    <source>
        <dbReference type="Google" id="ProtNLM"/>
    </source>
</evidence>
<dbReference type="EMBL" id="CP139781">
    <property type="protein sequence ID" value="WRQ86702.1"/>
    <property type="molecule type" value="Genomic_DNA"/>
</dbReference>